<keyword evidence="2" id="KW-0472">Membrane</keyword>
<dbReference type="AlphaFoldDB" id="A0A919JGA1"/>
<evidence type="ECO:0000313" key="3">
    <source>
        <dbReference type="EMBL" id="GIE48661.1"/>
    </source>
</evidence>
<dbReference type="RefSeq" id="WP_203767429.1">
    <property type="nucleotide sequence ID" value="NZ_BAAAYJ010000030.1"/>
</dbReference>
<organism evidence="3 4">
    <name type="scientific">Actinoplanes nipponensis</name>
    <dbReference type="NCBI Taxonomy" id="135950"/>
    <lineage>
        <taxon>Bacteria</taxon>
        <taxon>Bacillati</taxon>
        <taxon>Actinomycetota</taxon>
        <taxon>Actinomycetes</taxon>
        <taxon>Micromonosporales</taxon>
        <taxon>Micromonosporaceae</taxon>
        <taxon>Actinoplanes</taxon>
    </lineage>
</organism>
<keyword evidence="4" id="KW-1185">Reference proteome</keyword>
<evidence type="ECO:0000256" key="1">
    <source>
        <dbReference type="SAM" id="MobiDB-lite"/>
    </source>
</evidence>
<evidence type="ECO:0000256" key="2">
    <source>
        <dbReference type="SAM" id="Phobius"/>
    </source>
</evidence>
<sequence>MSELERLDPSGRRPAPIENPVLDNPLPGLEELLREAAAGARRRAFVPSYELVEGVARGRRTARVAARGLFGIVLAVAVGVPVALGAGRGDSGPTPPPAAVVPVETAAVVDPSMRQYQTRIPILLWTQDPRAKTDSAEWVQNFLTAVFSGLGNGDRDYSPFKDLREVFKDAPAGGPALAIDQSTTRAQLERAAANLRKLPGIRSARVIEVTGLWFTVSASRPARIVDGRWEDSPAIDPNVGFRGSAAGGGKDADGNRVVWTRATYIGPPITRAAFDRLRREAATTMGIAVSRVVVTAESAAPR</sequence>
<dbReference type="Proteomes" id="UP000647172">
    <property type="component" value="Unassembled WGS sequence"/>
</dbReference>
<reference evidence="3" key="1">
    <citation type="submission" date="2021-01" db="EMBL/GenBank/DDBJ databases">
        <title>Whole genome shotgun sequence of Actinoplanes nipponensis NBRC 14063.</title>
        <authorList>
            <person name="Komaki H."/>
            <person name="Tamura T."/>
        </authorList>
    </citation>
    <scope>NUCLEOTIDE SEQUENCE</scope>
    <source>
        <strain evidence="3">NBRC 14063</strain>
    </source>
</reference>
<gene>
    <name evidence="3" type="ORF">Ani05nite_21950</name>
</gene>
<feature type="compositionally biased region" description="Basic and acidic residues" evidence="1">
    <location>
        <begin position="1"/>
        <end position="11"/>
    </location>
</feature>
<protein>
    <submittedName>
        <fullName evidence="3">Uncharacterized protein</fullName>
    </submittedName>
</protein>
<dbReference type="EMBL" id="BOMQ01000026">
    <property type="protein sequence ID" value="GIE48661.1"/>
    <property type="molecule type" value="Genomic_DNA"/>
</dbReference>
<keyword evidence="2" id="KW-1133">Transmembrane helix</keyword>
<comment type="caution">
    <text evidence="3">The sequence shown here is derived from an EMBL/GenBank/DDBJ whole genome shotgun (WGS) entry which is preliminary data.</text>
</comment>
<feature type="transmembrane region" description="Helical" evidence="2">
    <location>
        <begin position="64"/>
        <end position="84"/>
    </location>
</feature>
<proteinExistence type="predicted"/>
<name>A0A919JGA1_9ACTN</name>
<feature type="region of interest" description="Disordered" evidence="1">
    <location>
        <begin position="1"/>
        <end position="24"/>
    </location>
</feature>
<keyword evidence="2" id="KW-0812">Transmembrane</keyword>
<evidence type="ECO:0000313" key="4">
    <source>
        <dbReference type="Proteomes" id="UP000647172"/>
    </source>
</evidence>
<accession>A0A919JGA1</accession>